<gene>
    <name evidence="1" type="ORF">HMPREF9429_01547</name>
</gene>
<proteinExistence type="predicted"/>
<name>E2ZDP2_9FIRM</name>
<protein>
    <submittedName>
        <fullName evidence="1">Uncharacterized protein</fullName>
    </submittedName>
</protein>
<organism evidence="1 2">
    <name type="scientific">Megasphaera micronuciformis F0359</name>
    <dbReference type="NCBI Taxonomy" id="706434"/>
    <lineage>
        <taxon>Bacteria</taxon>
        <taxon>Bacillati</taxon>
        <taxon>Bacillota</taxon>
        <taxon>Negativicutes</taxon>
        <taxon>Veillonellales</taxon>
        <taxon>Veillonellaceae</taxon>
        <taxon>Megasphaera</taxon>
    </lineage>
</organism>
<sequence>MNEFLQFLQLRALIRVLLFYKKSKNLLNIFIKKFSHTANYIDLKNMIININ</sequence>
<keyword evidence="2" id="KW-1185">Reference proteome</keyword>
<dbReference type="HOGENOM" id="CLU_3100617_0_0_9"/>
<dbReference type="STRING" id="706434.HMPREF9429_01547"/>
<comment type="caution">
    <text evidence="1">The sequence shown here is derived from an EMBL/GenBank/DDBJ whole genome shotgun (WGS) entry which is preliminary data.</text>
</comment>
<accession>E2ZDP2</accession>
<dbReference type="AlphaFoldDB" id="E2ZDP2"/>
<evidence type="ECO:0000313" key="1">
    <source>
        <dbReference type="EMBL" id="EFQ03604.1"/>
    </source>
</evidence>
<dbReference type="EMBL" id="AECS01000039">
    <property type="protein sequence ID" value="EFQ03604.1"/>
    <property type="molecule type" value="Genomic_DNA"/>
</dbReference>
<evidence type="ECO:0000313" key="2">
    <source>
        <dbReference type="Proteomes" id="UP000003195"/>
    </source>
</evidence>
<reference evidence="1 2" key="1">
    <citation type="submission" date="2010-08" db="EMBL/GenBank/DDBJ databases">
        <authorList>
            <person name="Weinstock G."/>
            <person name="Sodergren E."/>
            <person name="Clifton S."/>
            <person name="Fulton L."/>
            <person name="Fulton B."/>
            <person name="Courtney L."/>
            <person name="Fronick C."/>
            <person name="Harrison M."/>
            <person name="Strong C."/>
            <person name="Farmer C."/>
            <person name="Delahaunty K."/>
            <person name="Markovic C."/>
            <person name="Hall O."/>
            <person name="Minx P."/>
            <person name="Tomlinson C."/>
            <person name="Mitreva M."/>
            <person name="Hou S."/>
            <person name="Chen J."/>
            <person name="Wollam A."/>
            <person name="Pepin K.H."/>
            <person name="Johnson M."/>
            <person name="Bhonagiri V."/>
            <person name="Zhang X."/>
            <person name="Suruliraj S."/>
            <person name="Warren W."/>
            <person name="Chinwalla A."/>
            <person name="Mardis E.R."/>
            <person name="Wilson R.K."/>
        </authorList>
    </citation>
    <scope>NUCLEOTIDE SEQUENCE [LARGE SCALE GENOMIC DNA]</scope>
    <source>
        <strain evidence="1 2">F0359</strain>
    </source>
</reference>
<dbReference type="Proteomes" id="UP000003195">
    <property type="component" value="Unassembled WGS sequence"/>
</dbReference>